<sequence>MRFNGMEFRSADSLFYINFRFRMQNRAGFISKSGTDLSVREYDARVRRLRLRADGYVLTEKLGYSLQLSFSRGDQDFESLGVANIVRDAVIFYNVTPNLYFAFGLNKQPGNRQRVVSSGQLQFAERSIVNAALTIDRDFGIKAYYTHPLGPVALYSLKGAITTGEGRGPNGSGPGLAYTGRAELLPLGAFKGGGDYSEGDIEREPTPKVSLAAGYSYNRQTVRSGGQLGVELYSPVDLGTFITDAMVKYQGWAYQTEYMRRTSPNPFTYDSTNDLRYAFVGQGLNQQLSYYFPSGWEPALRYSWLQPNRVLREQVDQQDVLEFGLTKYLRKHRVKAQLNASYQPARGNWDLDAPGNRWGGVFQFELGI</sequence>
<gene>
    <name evidence="1" type="ORF">H9L05_16410</name>
</gene>
<dbReference type="SUPFAM" id="SSF56935">
    <property type="entry name" value="Porins"/>
    <property type="match status" value="1"/>
</dbReference>
<proteinExistence type="predicted"/>
<dbReference type="EMBL" id="CP060784">
    <property type="protein sequence ID" value="QNP54146.1"/>
    <property type="molecule type" value="Genomic_DNA"/>
</dbReference>
<dbReference type="Gene3D" id="2.40.160.10">
    <property type="entry name" value="Porin"/>
    <property type="match status" value="1"/>
</dbReference>
<dbReference type="AlphaFoldDB" id="A0A7H0H0T0"/>
<dbReference type="KEGG" id="hqi:H9L05_16410"/>
<dbReference type="InterPro" id="IPR023614">
    <property type="entry name" value="Porin_dom_sf"/>
</dbReference>
<keyword evidence="2" id="KW-1185">Reference proteome</keyword>
<evidence type="ECO:0000313" key="2">
    <source>
        <dbReference type="Proteomes" id="UP000516093"/>
    </source>
</evidence>
<protein>
    <submittedName>
        <fullName evidence="1">Porin</fullName>
    </submittedName>
</protein>
<reference evidence="1 2" key="1">
    <citation type="submission" date="2020-08" db="EMBL/GenBank/DDBJ databases">
        <title>Genome sequence of Hymenobacter qilianensis JCM 19763T.</title>
        <authorList>
            <person name="Hyun D.-W."/>
            <person name="Bae J.-W."/>
        </authorList>
    </citation>
    <scope>NUCLEOTIDE SEQUENCE [LARGE SCALE GENOMIC DNA]</scope>
    <source>
        <strain evidence="1 2">JCM 19763</strain>
    </source>
</reference>
<dbReference type="Proteomes" id="UP000516093">
    <property type="component" value="Chromosome"/>
</dbReference>
<name>A0A7H0H0T0_9BACT</name>
<accession>A0A7H0H0T0</accession>
<organism evidence="1 2">
    <name type="scientific">Hymenobacter qilianensis</name>
    <dbReference type="NCBI Taxonomy" id="1385715"/>
    <lineage>
        <taxon>Bacteria</taxon>
        <taxon>Pseudomonadati</taxon>
        <taxon>Bacteroidota</taxon>
        <taxon>Cytophagia</taxon>
        <taxon>Cytophagales</taxon>
        <taxon>Hymenobacteraceae</taxon>
        <taxon>Hymenobacter</taxon>
    </lineage>
</organism>
<dbReference type="InterPro" id="IPR010870">
    <property type="entry name" value="Porin_O/P"/>
</dbReference>
<dbReference type="Pfam" id="PF07396">
    <property type="entry name" value="Porin_O_P"/>
    <property type="match status" value="1"/>
</dbReference>
<evidence type="ECO:0000313" key="1">
    <source>
        <dbReference type="EMBL" id="QNP54146.1"/>
    </source>
</evidence>